<reference evidence="9 10" key="1">
    <citation type="submission" date="2019-08" db="EMBL/GenBank/DDBJ databases">
        <title>Whole genome of Aphis craccivora.</title>
        <authorList>
            <person name="Voronova N.V."/>
            <person name="Shulinski R.S."/>
            <person name="Bandarenka Y.V."/>
            <person name="Zhorov D.G."/>
            <person name="Warner D."/>
        </authorList>
    </citation>
    <scope>NUCLEOTIDE SEQUENCE [LARGE SCALE GENOMIC DNA]</scope>
    <source>
        <strain evidence="9">180601</strain>
        <tissue evidence="9">Whole Body</tissue>
    </source>
</reference>
<dbReference type="GO" id="GO:0005634">
    <property type="term" value="C:nucleus"/>
    <property type="evidence" value="ECO:0007669"/>
    <property type="project" value="UniProtKB-SubCell"/>
</dbReference>
<evidence type="ECO:0000313" key="10">
    <source>
        <dbReference type="Proteomes" id="UP000478052"/>
    </source>
</evidence>
<dbReference type="AlphaFoldDB" id="A0A6G0VV46"/>
<comment type="subcellular location">
    <subcellularLocation>
        <location evidence="2">Nucleus</location>
    </subcellularLocation>
</comment>
<dbReference type="EMBL" id="VUJU01012481">
    <property type="protein sequence ID" value="KAF0707582.1"/>
    <property type="molecule type" value="Genomic_DNA"/>
</dbReference>
<dbReference type="PANTHER" id="PTHR22930">
    <property type="match status" value="1"/>
</dbReference>
<keyword evidence="7" id="KW-0539">Nucleus</keyword>
<dbReference type="Proteomes" id="UP000478052">
    <property type="component" value="Unassembled WGS sequence"/>
</dbReference>
<name>A0A6G0VV46_APHCR</name>
<accession>A0A6G0VV46</accession>
<keyword evidence="4" id="KW-0540">Nuclease</keyword>
<evidence type="ECO:0000256" key="3">
    <source>
        <dbReference type="ARBA" id="ARBA00006958"/>
    </source>
</evidence>
<evidence type="ECO:0000256" key="2">
    <source>
        <dbReference type="ARBA" id="ARBA00004123"/>
    </source>
</evidence>
<evidence type="ECO:0000313" key="9">
    <source>
        <dbReference type="EMBL" id="KAF0707582.1"/>
    </source>
</evidence>
<comment type="caution">
    <text evidence="9">The sequence shown here is derived from an EMBL/GenBank/DDBJ whole genome shotgun (WGS) entry which is preliminary data.</text>
</comment>
<evidence type="ECO:0000256" key="4">
    <source>
        <dbReference type="ARBA" id="ARBA00022722"/>
    </source>
</evidence>
<dbReference type="GO" id="GO:0016787">
    <property type="term" value="F:hydrolase activity"/>
    <property type="evidence" value="ECO:0007669"/>
    <property type="project" value="UniProtKB-KW"/>
</dbReference>
<feature type="domain" description="DDE Tnp4" evidence="8">
    <location>
        <begin position="120"/>
        <end position="225"/>
    </location>
</feature>
<dbReference type="InterPro" id="IPR045249">
    <property type="entry name" value="HARBI1-like"/>
</dbReference>
<proteinExistence type="inferred from homology"/>
<dbReference type="PANTHER" id="PTHR22930:SF269">
    <property type="entry name" value="NUCLEASE HARBI1-LIKE PROTEIN"/>
    <property type="match status" value="1"/>
</dbReference>
<evidence type="ECO:0000259" key="8">
    <source>
        <dbReference type="Pfam" id="PF13359"/>
    </source>
</evidence>
<gene>
    <name evidence="9" type="ORF">FWK35_00030613</name>
</gene>
<comment type="cofactor">
    <cofactor evidence="1">
        <name>a divalent metal cation</name>
        <dbReference type="ChEBI" id="CHEBI:60240"/>
    </cofactor>
</comment>
<sequence length="309" mass="35924">MNKEHEDHIIQDNLNLTESKSEFISSMTEGNELCTIAFIQLNNHLNFQKICSVNDMGKLRIHYNLRLRATTAGKIVNDTCSAIWKILSPQFMPLPSTDNWLKIEREFEKCWNFPNCVGAIDGSTYFNYKGHHSIVLQAVVDAYAKFIFIEVGDFGRNKSNKLHLPLPKKIHDDIEEEFPFVFVADEAYPLKKKLMRPFARKQLTNSKRIYNYRHSRAKRIVECAFVNPEKATIITQAACVLHNLIMDKEHNLTDIHNEMETTSSRLYQEDMNRPTSRKPTTAAIGIREKFMKYFNSEIGSVPWQNEYIL</sequence>
<dbReference type="InterPro" id="IPR027806">
    <property type="entry name" value="HARBI1_dom"/>
</dbReference>
<dbReference type="OrthoDB" id="6604793at2759"/>
<dbReference type="Pfam" id="PF13359">
    <property type="entry name" value="DDE_Tnp_4"/>
    <property type="match status" value="1"/>
</dbReference>
<protein>
    <submittedName>
        <fullName evidence="9">Putative nuclease HARBI1</fullName>
    </submittedName>
</protein>
<dbReference type="GO" id="GO:0046872">
    <property type="term" value="F:metal ion binding"/>
    <property type="evidence" value="ECO:0007669"/>
    <property type="project" value="UniProtKB-KW"/>
</dbReference>
<comment type="similarity">
    <text evidence="3">Belongs to the HARBI1 family.</text>
</comment>
<evidence type="ECO:0000256" key="5">
    <source>
        <dbReference type="ARBA" id="ARBA00022723"/>
    </source>
</evidence>
<keyword evidence="5" id="KW-0479">Metal-binding</keyword>
<keyword evidence="6" id="KW-0378">Hydrolase</keyword>
<dbReference type="GO" id="GO:0004518">
    <property type="term" value="F:nuclease activity"/>
    <property type="evidence" value="ECO:0007669"/>
    <property type="project" value="UniProtKB-KW"/>
</dbReference>
<organism evidence="9 10">
    <name type="scientific">Aphis craccivora</name>
    <name type="common">Cowpea aphid</name>
    <dbReference type="NCBI Taxonomy" id="307492"/>
    <lineage>
        <taxon>Eukaryota</taxon>
        <taxon>Metazoa</taxon>
        <taxon>Ecdysozoa</taxon>
        <taxon>Arthropoda</taxon>
        <taxon>Hexapoda</taxon>
        <taxon>Insecta</taxon>
        <taxon>Pterygota</taxon>
        <taxon>Neoptera</taxon>
        <taxon>Paraneoptera</taxon>
        <taxon>Hemiptera</taxon>
        <taxon>Sternorrhyncha</taxon>
        <taxon>Aphidomorpha</taxon>
        <taxon>Aphidoidea</taxon>
        <taxon>Aphididae</taxon>
        <taxon>Aphidini</taxon>
        <taxon>Aphis</taxon>
        <taxon>Aphis</taxon>
    </lineage>
</organism>
<evidence type="ECO:0000256" key="1">
    <source>
        <dbReference type="ARBA" id="ARBA00001968"/>
    </source>
</evidence>
<evidence type="ECO:0000256" key="7">
    <source>
        <dbReference type="ARBA" id="ARBA00023242"/>
    </source>
</evidence>
<evidence type="ECO:0000256" key="6">
    <source>
        <dbReference type="ARBA" id="ARBA00022801"/>
    </source>
</evidence>
<keyword evidence="10" id="KW-1185">Reference proteome</keyword>